<dbReference type="EMBL" id="JAWDIE010000002">
    <property type="protein sequence ID" value="MEJ7137091.1"/>
    <property type="molecule type" value="Genomic_DNA"/>
</dbReference>
<reference evidence="1" key="1">
    <citation type="submission" date="2023-10" db="EMBL/GenBank/DDBJ databases">
        <title>Amphibacter perezi, gen. nov., sp. nov. a novel taxa of the family Comamonadaceae, class Betaproteobacteria isolated from the skin microbiota of Pelophylax perezi from different populations.</title>
        <authorList>
            <person name="Costa S."/>
            <person name="Proenca D.N."/>
            <person name="Lopes I."/>
            <person name="Morais P.V."/>
        </authorList>
    </citation>
    <scope>NUCLEOTIDE SEQUENCE</scope>
    <source>
        <strain evidence="1">SL12-8</strain>
    </source>
</reference>
<protein>
    <submittedName>
        <fullName evidence="1">EamA family transporter</fullName>
    </submittedName>
</protein>
<comment type="caution">
    <text evidence="1">The sequence shown here is derived from an EMBL/GenBank/DDBJ whole genome shotgun (WGS) entry which is preliminary data.</text>
</comment>
<gene>
    <name evidence="1" type="ORF">RV045_01430</name>
</gene>
<evidence type="ECO:0000313" key="1">
    <source>
        <dbReference type="EMBL" id="MEJ7137091.1"/>
    </source>
</evidence>
<accession>A0ACC6NYQ1</accession>
<organism evidence="1 2">
    <name type="scientific">Amphibiibacter pelophylacis</name>
    <dbReference type="NCBI Taxonomy" id="1799477"/>
    <lineage>
        <taxon>Bacteria</taxon>
        <taxon>Pseudomonadati</taxon>
        <taxon>Pseudomonadota</taxon>
        <taxon>Betaproteobacteria</taxon>
        <taxon>Burkholderiales</taxon>
        <taxon>Sphaerotilaceae</taxon>
        <taxon>Amphibiibacter</taxon>
    </lineage>
</organism>
<evidence type="ECO:0000313" key="2">
    <source>
        <dbReference type="Proteomes" id="UP001364695"/>
    </source>
</evidence>
<name>A0ACC6NYQ1_9BURK</name>
<proteinExistence type="predicted"/>
<keyword evidence="2" id="KW-1185">Reference proteome</keyword>
<dbReference type="Proteomes" id="UP001364695">
    <property type="component" value="Unassembled WGS sequence"/>
</dbReference>
<sequence>MTPRQLLLALIVVVLWGLNFVVVKLGLQGVPPLLLAALRFVLVAFPAVLFVPRPPVAWRWLLAYGLTISFGQFALLFSALALGMPSGLASLVLQSQAFFTLGLSVLWLGERIRPLQLAGLAVAVVGLLLISEGSLQGGHPVPLIGLLLTLGAAAMWGTGNIVTKKIGPVPVLGLVVWGALVPIGPFVLLSLLLEGPTAIAHSLTHLSLGSVGVVIYLALAATLIGYSLWGRLLGELPTASVAPLTLLVPVIGLSAGWVVLDEALRPLQIAGAGVVMAGLVINMLPRRRPAREQTPAG</sequence>